<evidence type="ECO:0000256" key="3">
    <source>
        <dbReference type="ARBA" id="ARBA00022475"/>
    </source>
</evidence>
<comment type="function">
    <text evidence="9">Part of the tripartite ATP-independent periplasmic (TRAP) transport system.</text>
</comment>
<sequence length="166" mass="18361">MIRLHLVLKRVESGLAWLVRGATILLMATILIFTIGSASDRYIYDTSFNAHDQIAQLALVWLTFLGFMLALRARTNIRVDLIDGVLSPRGLRVRNIAGDLVAIGLFCVIQWKVWRLVEVGAGQVIMGTPFSSALTFLAIAVGTAYGILVIALRLTHTVVHWRDSEC</sequence>
<keyword evidence="12" id="KW-1185">Reference proteome</keyword>
<dbReference type="GO" id="GO:0005886">
    <property type="term" value="C:plasma membrane"/>
    <property type="evidence" value="ECO:0007669"/>
    <property type="project" value="UniProtKB-SubCell"/>
</dbReference>
<evidence type="ECO:0000256" key="9">
    <source>
        <dbReference type="RuleBase" id="RU369079"/>
    </source>
</evidence>
<dbReference type="InterPro" id="IPR007387">
    <property type="entry name" value="TRAP_DctQ"/>
</dbReference>
<feature type="transmembrane region" description="Helical" evidence="9">
    <location>
        <begin position="93"/>
        <end position="113"/>
    </location>
</feature>
<gene>
    <name evidence="11" type="ORF">G5B40_05425</name>
</gene>
<comment type="subunit">
    <text evidence="9">The complex comprises the extracytoplasmic solute receptor protein and the two transmembrane proteins.</text>
</comment>
<name>A0A7L5BZB8_9RHOB</name>
<dbReference type="GO" id="GO:0022857">
    <property type="term" value="F:transmembrane transporter activity"/>
    <property type="evidence" value="ECO:0007669"/>
    <property type="project" value="UniProtKB-UniRule"/>
</dbReference>
<feature type="transmembrane region" description="Helical" evidence="9">
    <location>
        <begin position="54"/>
        <end position="73"/>
    </location>
</feature>
<dbReference type="PANTHER" id="PTHR35011:SF2">
    <property type="entry name" value="2,3-DIKETO-L-GULONATE TRAP TRANSPORTER SMALL PERMEASE PROTEIN YIAM"/>
    <property type="match status" value="1"/>
</dbReference>
<evidence type="ECO:0000256" key="1">
    <source>
        <dbReference type="ARBA" id="ARBA00004429"/>
    </source>
</evidence>
<keyword evidence="2 9" id="KW-0813">Transport</keyword>
<evidence type="ECO:0000256" key="6">
    <source>
        <dbReference type="ARBA" id="ARBA00022989"/>
    </source>
</evidence>
<accession>A0A7L5BZB8</accession>
<dbReference type="GO" id="GO:0015740">
    <property type="term" value="P:C4-dicarboxylate transport"/>
    <property type="evidence" value="ECO:0007669"/>
    <property type="project" value="TreeGrafter"/>
</dbReference>
<proteinExistence type="inferred from homology"/>
<feature type="transmembrane region" description="Helical" evidence="9">
    <location>
        <begin position="15"/>
        <end position="34"/>
    </location>
</feature>
<evidence type="ECO:0000256" key="2">
    <source>
        <dbReference type="ARBA" id="ARBA00022448"/>
    </source>
</evidence>
<reference evidence="11 12" key="1">
    <citation type="submission" date="2020-02" db="EMBL/GenBank/DDBJ databases">
        <title>complete genome sequence of Rhodobacteraceae bacterium.</title>
        <authorList>
            <person name="Park J."/>
            <person name="Kim Y.-S."/>
            <person name="Kim K.-H."/>
        </authorList>
    </citation>
    <scope>NUCLEOTIDE SEQUENCE [LARGE SCALE GENOMIC DNA]</scope>
    <source>
        <strain evidence="11 12">RR4-56</strain>
    </source>
</reference>
<evidence type="ECO:0000256" key="8">
    <source>
        <dbReference type="ARBA" id="ARBA00038436"/>
    </source>
</evidence>
<keyword evidence="7 9" id="KW-0472">Membrane</keyword>
<dbReference type="EMBL" id="CP049056">
    <property type="protein sequence ID" value="QIE54939.1"/>
    <property type="molecule type" value="Genomic_DNA"/>
</dbReference>
<dbReference type="Proteomes" id="UP000503336">
    <property type="component" value="Chromosome"/>
</dbReference>
<evidence type="ECO:0000313" key="12">
    <source>
        <dbReference type="Proteomes" id="UP000503336"/>
    </source>
</evidence>
<dbReference type="KEGG" id="hdh:G5B40_05425"/>
<feature type="domain" description="Tripartite ATP-independent periplasmic transporters DctQ component" evidence="10">
    <location>
        <begin position="40"/>
        <end position="155"/>
    </location>
</feature>
<keyword evidence="3" id="KW-1003">Cell membrane</keyword>
<keyword evidence="6 9" id="KW-1133">Transmembrane helix</keyword>
<keyword evidence="5 9" id="KW-0812">Transmembrane</keyword>
<keyword evidence="4 9" id="KW-0997">Cell inner membrane</keyword>
<comment type="subcellular location">
    <subcellularLocation>
        <location evidence="1 9">Cell inner membrane</location>
        <topology evidence="1 9">Multi-pass membrane protein</topology>
    </subcellularLocation>
</comment>
<evidence type="ECO:0000256" key="7">
    <source>
        <dbReference type="ARBA" id="ARBA00023136"/>
    </source>
</evidence>
<evidence type="ECO:0000313" key="11">
    <source>
        <dbReference type="EMBL" id="QIE54939.1"/>
    </source>
</evidence>
<dbReference type="Pfam" id="PF04290">
    <property type="entry name" value="DctQ"/>
    <property type="match status" value="1"/>
</dbReference>
<organism evidence="11 12">
    <name type="scientific">Pikeienuella piscinae</name>
    <dbReference type="NCBI Taxonomy" id="2748098"/>
    <lineage>
        <taxon>Bacteria</taxon>
        <taxon>Pseudomonadati</taxon>
        <taxon>Pseudomonadota</taxon>
        <taxon>Alphaproteobacteria</taxon>
        <taxon>Rhodobacterales</taxon>
        <taxon>Paracoccaceae</taxon>
        <taxon>Pikeienuella</taxon>
    </lineage>
</organism>
<protein>
    <recommendedName>
        <fullName evidence="9">TRAP transporter small permease protein</fullName>
    </recommendedName>
</protein>
<dbReference type="AlphaFoldDB" id="A0A7L5BZB8"/>
<evidence type="ECO:0000256" key="5">
    <source>
        <dbReference type="ARBA" id="ARBA00022692"/>
    </source>
</evidence>
<comment type="similarity">
    <text evidence="8 9">Belongs to the TRAP transporter small permease family.</text>
</comment>
<evidence type="ECO:0000259" key="10">
    <source>
        <dbReference type="Pfam" id="PF04290"/>
    </source>
</evidence>
<dbReference type="RefSeq" id="WP_165096009.1">
    <property type="nucleotide sequence ID" value="NZ_CP049056.1"/>
</dbReference>
<dbReference type="PANTHER" id="PTHR35011">
    <property type="entry name" value="2,3-DIKETO-L-GULONATE TRAP TRANSPORTER SMALL PERMEASE PROTEIN YIAM"/>
    <property type="match status" value="1"/>
</dbReference>
<feature type="transmembrane region" description="Helical" evidence="9">
    <location>
        <begin position="133"/>
        <end position="152"/>
    </location>
</feature>
<evidence type="ECO:0000256" key="4">
    <source>
        <dbReference type="ARBA" id="ARBA00022519"/>
    </source>
</evidence>
<dbReference type="InterPro" id="IPR055348">
    <property type="entry name" value="DctQ"/>
</dbReference>